<protein>
    <submittedName>
        <fullName evidence="2">Uncharacterized protein</fullName>
    </submittedName>
</protein>
<feature type="compositionally biased region" description="Low complexity" evidence="1">
    <location>
        <begin position="317"/>
        <end position="331"/>
    </location>
</feature>
<feature type="region of interest" description="Disordered" evidence="1">
    <location>
        <begin position="317"/>
        <end position="374"/>
    </location>
</feature>
<dbReference type="Proteomes" id="UP000663827">
    <property type="component" value="Unassembled WGS sequence"/>
</dbReference>
<organism evidence="2 3">
    <name type="scientific">Rhizoctonia solani</name>
    <dbReference type="NCBI Taxonomy" id="456999"/>
    <lineage>
        <taxon>Eukaryota</taxon>
        <taxon>Fungi</taxon>
        <taxon>Dikarya</taxon>
        <taxon>Basidiomycota</taxon>
        <taxon>Agaricomycotina</taxon>
        <taxon>Agaricomycetes</taxon>
        <taxon>Cantharellales</taxon>
        <taxon>Ceratobasidiaceae</taxon>
        <taxon>Rhizoctonia</taxon>
    </lineage>
</organism>
<proteinExistence type="predicted"/>
<feature type="region of interest" description="Disordered" evidence="1">
    <location>
        <begin position="1"/>
        <end position="22"/>
    </location>
</feature>
<name>A0A8H3I6D4_9AGAM</name>
<feature type="region of interest" description="Disordered" evidence="1">
    <location>
        <begin position="270"/>
        <end position="298"/>
    </location>
</feature>
<evidence type="ECO:0000256" key="1">
    <source>
        <dbReference type="SAM" id="MobiDB-lite"/>
    </source>
</evidence>
<evidence type="ECO:0000313" key="2">
    <source>
        <dbReference type="EMBL" id="CAE7230473.1"/>
    </source>
</evidence>
<feature type="region of interest" description="Disordered" evidence="1">
    <location>
        <begin position="398"/>
        <end position="469"/>
    </location>
</feature>
<gene>
    <name evidence="2" type="ORF">RDB_LOCUS185068</name>
</gene>
<evidence type="ECO:0000313" key="3">
    <source>
        <dbReference type="Proteomes" id="UP000663827"/>
    </source>
</evidence>
<comment type="caution">
    <text evidence="2">The sequence shown here is derived from an EMBL/GenBank/DDBJ whole genome shotgun (WGS) entry which is preliminary data.</text>
</comment>
<reference evidence="2" key="1">
    <citation type="submission" date="2021-01" db="EMBL/GenBank/DDBJ databases">
        <authorList>
            <person name="Kaushik A."/>
        </authorList>
    </citation>
    <scope>NUCLEOTIDE SEQUENCE</scope>
    <source>
        <strain evidence="2">AG5</strain>
    </source>
</reference>
<accession>A0A8H3I6D4</accession>
<dbReference type="AlphaFoldDB" id="A0A8H3I6D4"/>
<sequence>MAPSHSTVHSAEHGRALSIASPRSRRSLSYDQAFDLRLKVMPPHKREQTPWVELSLNKTDNQNKYLKSNETHCVGSDVIAPSSYPLQVKVEGLAPVNLALKAEPNSDHTSCSLLKSFYRANGLPTPVPKLEPGTEFVIKVEPDQDLKPGPETGIFDQKNPIPSSVTVPNVFTGKPQTVYVYPQVSSAQHHSDTHNPSLLEKHQIATKAPHVGYCPSHDSRILLSTPTSIRNIVRPSLVDRQQIVSYSKPASSYYLRLLRTPHNRLTVGVVAHPTPDFQPPEDDDPDLPNNQAAPQPPSLLKSLYGLSQCLNSLSEIPGSSLNPSNTSNTPGFNQAHFNSSQGSNTGGPHGSSNNSAEFTTPGAEESNDVDLASLDPPSLYELGTFLRTLALQLGGNSGNAGTSQSHVPYSFHAQPSDPGWRMHMNDPGIHNAFSASSQPRFAEPYPGSYGSSQPFSAGASGSRLPTGDA</sequence>
<dbReference type="EMBL" id="CAJNJQ010006525">
    <property type="protein sequence ID" value="CAE7230473.1"/>
    <property type="molecule type" value="Genomic_DNA"/>
</dbReference>